<sequence length="342" mass="38391">MNVHLGGKFVQDPYVRYEGGELIRLRDDSYTISYFESEGAFDDTSTIVILKYWVKYEFIDIYVEHEVDTPDIVDDILLINIGEGNDKGDCTTEMVTEGEGGVEGVDATASEADDMSEGVVDFDAKCVVEVVGESVDDDNVVARKDVAAASEHEESDNEEDNAYCINVPYLSDGQDDHGLQSAREKMKGKEQVEVNTDSENETATETEIHEEAVDEGENIGVTECVGGVDTDYYDSDDHRSLNGSDDDGIEIFVNDILRQVEHRNYAKHVLANWTGRKRTKAYQFSFWKIVKSTTEIEWKKNKDALSKIDGTVATELFSKKEKIWTKAFQKLHAKSDIVDNNL</sequence>
<dbReference type="AlphaFoldDB" id="A0A6A2ZMY8"/>
<feature type="region of interest" description="Disordered" evidence="1">
    <location>
        <begin position="173"/>
        <end position="205"/>
    </location>
</feature>
<gene>
    <name evidence="2" type="ORF">F3Y22_tig00110847pilonHSYRG00134</name>
</gene>
<dbReference type="Proteomes" id="UP000436088">
    <property type="component" value="Unassembled WGS sequence"/>
</dbReference>
<keyword evidence="3" id="KW-1185">Reference proteome</keyword>
<evidence type="ECO:0000313" key="3">
    <source>
        <dbReference type="Proteomes" id="UP000436088"/>
    </source>
</evidence>
<feature type="compositionally biased region" description="Basic and acidic residues" evidence="1">
    <location>
        <begin position="174"/>
        <end position="192"/>
    </location>
</feature>
<evidence type="ECO:0000256" key="1">
    <source>
        <dbReference type="SAM" id="MobiDB-lite"/>
    </source>
</evidence>
<protein>
    <submittedName>
        <fullName evidence="2">Uncharacterized protein</fullName>
    </submittedName>
</protein>
<name>A0A6A2ZMY8_HIBSY</name>
<reference evidence="2" key="1">
    <citation type="submission" date="2019-09" db="EMBL/GenBank/DDBJ databases">
        <title>Draft genome information of white flower Hibiscus syriacus.</title>
        <authorList>
            <person name="Kim Y.-M."/>
        </authorList>
    </citation>
    <scope>NUCLEOTIDE SEQUENCE [LARGE SCALE GENOMIC DNA]</scope>
    <source>
        <strain evidence="2">YM2019G1</strain>
    </source>
</reference>
<proteinExistence type="predicted"/>
<organism evidence="2 3">
    <name type="scientific">Hibiscus syriacus</name>
    <name type="common">Rose of Sharon</name>
    <dbReference type="NCBI Taxonomy" id="106335"/>
    <lineage>
        <taxon>Eukaryota</taxon>
        <taxon>Viridiplantae</taxon>
        <taxon>Streptophyta</taxon>
        <taxon>Embryophyta</taxon>
        <taxon>Tracheophyta</taxon>
        <taxon>Spermatophyta</taxon>
        <taxon>Magnoliopsida</taxon>
        <taxon>eudicotyledons</taxon>
        <taxon>Gunneridae</taxon>
        <taxon>Pentapetalae</taxon>
        <taxon>rosids</taxon>
        <taxon>malvids</taxon>
        <taxon>Malvales</taxon>
        <taxon>Malvaceae</taxon>
        <taxon>Malvoideae</taxon>
        <taxon>Hibiscus</taxon>
    </lineage>
</organism>
<accession>A0A6A2ZMY8</accession>
<dbReference type="EMBL" id="VEPZ02001137">
    <property type="protein sequence ID" value="KAE8692265.1"/>
    <property type="molecule type" value="Genomic_DNA"/>
</dbReference>
<evidence type="ECO:0000313" key="2">
    <source>
        <dbReference type="EMBL" id="KAE8692265.1"/>
    </source>
</evidence>
<comment type="caution">
    <text evidence="2">The sequence shown here is derived from an EMBL/GenBank/DDBJ whole genome shotgun (WGS) entry which is preliminary data.</text>
</comment>